<gene>
    <name evidence="1" type="ORF">S01H4_16284</name>
</gene>
<comment type="caution">
    <text evidence="1">The sequence shown here is derived from an EMBL/GenBank/DDBJ whole genome shotgun (WGS) entry which is preliminary data.</text>
</comment>
<dbReference type="AlphaFoldDB" id="X0YED7"/>
<organism evidence="1">
    <name type="scientific">marine sediment metagenome</name>
    <dbReference type="NCBI Taxonomy" id="412755"/>
    <lineage>
        <taxon>unclassified sequences</taxon>
        <taxon>metagenomes</taxon>
        <taxon>ecological metagenomes</taxon>
    </lineage>
</organism>
<name>X0YED7_9ZZZZ</name>
<reference evidence="1" key="1">
    <citation type="journal article" date="2014" name="Front. Microbiol.">
        <title>High frequency of phylogenetically diverse reductive dehalogenase-homologous genes in deep subseafloor sedimentary metagenomes.</title>
        <authorList>
            <person name="Kawai M."/>
            <person name="Futagami T."/>
            <person name="Toyoda A."/>
            <person name="Takaki Y."/>
            <person name="Nishi S."/>
            <person name="Hori S."/>
            <person name="Arai W."/>
            <person name="Tsubouchi T."/>
            <person name="Morono Y."/>
            <person name="Uchiyama I."/>
            <person name="Ito T."/>
            <person name="Fujiyama A."/>
            <person name="Inagaki F."/>
            <person name="Takami H."/>
        </authorList>
    </citation>
    <scope>NUCLEOTIDE SEQUENCE</scope>
    <source>
        <strain evidence="1">Expedition CK06-06</strain>
    </source>
</reference>
<evidence type="ECO:0000313" key="1">
    <source>
        <dbReference type="EMBL" id="GAG54299.1"/>
    </source>
</evidence>
<protein>
    <submittedName>
        <fullName evidence="1">Uncharacterized protein</fullName>
    </submittedName>
</protein>
<accession>X0YED7</accession>
<sequence>MGFKKTSELIAVSFAFSESGPNTFTQEEIALQLDILNNEVAVVL</sequence>
<feature type="non-terminal residue" evidence="1">
    <location>
        <position position="44"/>
    </location>
</feature>
<dbReference type="EMBL" id="BART01007134">
    <property type="protein sequence ID" value="GAG54299.1"/>
    <property type="molecule type" value="Genomic_DNA"/>
</dbReference>
<proteinExistence type="predicted"/>